<gene>
    <name evidence="5" type="primary">prmC</name>
    <name evidence="8" type="ORF">BJ984_002808</name>
</gene>
<evidence type="ECO:0000313" key="9">
    <source>
        <dbReference type="Proteomes" id="UP000549913"/>
    </source>
</evidence>
<evidence type="ECO:0000259" key="7">
    <source>
        <dbReference type="Pfam" id="PF17827"/>
    </source>
</evidence>
<comment type="similarity">
    <text evidence="5">Belongs to the protein N5-glutamine methyltransferase family. PrmC subfamily.</text>
</comment>
<evidence type="ECO:0000313" key="8">
    <source>
        <dbReference type="EMBL" id="NYD71650.1"/>
    </source>
</evidence>
<dbReference type="PANTHER" id="PTHR18895">
    <property type="entry name" value="HEMK METHYLTRANSFERASE"/>
    <property type="match status" value="1"/>
</dbReference>
<comment type="catalytic activity">
    <reaction evidence="4 5">
        <text>L-glutaminyl-[peptide chain release factor] + S-adenosyl-L-methionine = N(5)-methyl-L-glutaminyl-[peptide chain release factor] + S-adenosyl-L-homocysteine + H(+)</text>
        <dbReference type="Rhea" id="RHEA:42896"/>
        <dbReference type="Rhea" id="RHEA-COMP:10271"/>
        <dbReference type="Rhea" id="RHEA-COMP:10272"/>
        <dbReference type="ChEBI" id="CHEBI:15378"/>
        <dbReference type="ChEBI" id="CHEBI:30011"/>
        <dbReference type="ChEBI" id="CHEBI:57856"/>
        <dbReference type="ChEBI" id="CHEBI:59789"/>
        <dbReference type="ChEBI" id="CHEBI:61891"/>
        <dbReference type="EC" id="2.1.1.297"/>
    </reaction>
</comment>
<dbReference type="AlphaFoldDB" id="A0A852SSK7"/>
<dbReference type="SUPFAM" id="SSF53335">
    <property type="entry name" value="S-adenosyl-L-methionine-dependent methyltransferases"/>
    <property type="match status" value="1"/>
</dbReference>
<keyword evidence="2 5" id="KW-0808">Transferase</keyword>
<dbReference type="GO" id="GO:0102559">
    <property type="term" value="F:peptide chain release factor N(5)-glutamine methyltransferase activity"/>
    <property type="evidence" value="ECO:0007669"/>
    <property type="project" value="UniProtKB-EC"/>
</dbReference>
<evidence type="ECO:0000259" key="6">
    <source>
        <dbReference type="Pfam" id="PF05175"/>
    </source>
</evidence>
<dbReference type="InterPro" id="IPR029063">
    <property type="entry name" value="SAM-dependent_MTases_sf"/>
</dbReference>
<keyword evidence="1 5" id="KW-0489">Methyltransferase</keyword>
<dbReference type="InterPro" id="IPR019874">
    <property type="entry name" value="RF_methyltr_PrmC"/>
</dbReference>
<name>A0A852SSK7_9MICO</name>
<dbReference type="RefSeq" id="WP_179548552.1">
    <property type="nucleotide sequence ID" value="NZ_BSEW01000002.1"/>
</dbReference>
<dbReference type="Gene3D" id="3.40.50.150">
    <property type="entry name" value="Vaccinia Virus protein VP39"/>
    <property type="match status" value="1"/>
</dbReference>
<keyword evidence="3 5" id="KW-0949">S-adenosyl-L-methionine</keyword>
<evidence type="ECO:0000256" key="4">
    <source>
        <dbReference type="ARBA" id="ARBA00048391"/>
    </source>
</evidence>
<sequence length="298" mass="31195">MTLIDTATGAPATVRSIFERSSAILRASGVTDPEVDAELLIGHVLGASRGRVQSLVVTDAALGAEDTVAIAEAVERRAAREPLQHITGVAWFRSLELAVGPGVFVPRPETEFVAQLAIDALRAVVPAEGAHPLAVDLGTGSGAIALSLATEVPHAEVVAVENSTAAFVWAKQNLRSVGAENARIVFIDLVDALPELDGTVDVVASNPPYIPVGAIPRDPEVRLHDPEHALYGGVDGLDVVRDVSATAKRLLRPGGSLVIEHGDLQGAEMRALLSGDGWRAVATHRDLTGRDRATTGIR</sequence>
<feature type="binding site" evidence="5">
    <location>
        <position position="161"/>
    </location>
    <ligand>
        <name>S-adenosyl-L-methionine</name>
        <dbReference type="ChEBI" id="CHEBI:59789"/>
    </ligand>
</feature>
<dbReference type="CDD" id="cd02440">
    <property type="entry name" value="AdoMet_MTases"/>
    <property type="match status" value="1"/>
</dbReference>
<dbReference type="NCBIfam" id="TIGR00536">
    <property type="entry name" value="hemK_fam"/>
    <property type="match status" value="1"/>
</dbReference>
<comment type="caution">
    <text evidence="5">Lacks conserved residue(s) required for the propagation of feature annotation.</text>
</comment>
<dbReference type="Proteomes" id="UP000549913">
    <property type="component" value="Unassembled WGS sequence"/>
</dbReference>
<evidence type="ECO:0000256" key="5">
    <source>
        <dbReference type="HAMAP-Rule" id="MF_02126"/>
    </source>
</evidence>
<accession>A0A852SSK7</accession>
<reference evidence="8 9" key="1">
    <citation type="submission" date="2020-07" db="EMBL/GenBank/DDBJ databases">
        <title>Sequencing the genomes of 1000 actinobacteria strains.</title>
        <authorList>
            <person name="Klenk H.-P."/>
        </authorList>
    </citation>
    <scope>NUCLEOTIDE SEQUENCE [LARGE SCALE GENOMIC DNA]</scope>
    <source>
        <strain evidence="8 9">DSM 26474</strain>
    </source>
</reference>
<dbReference type="EMBL" id="JACCBM010000001">
    <property type="protein sequence ID" value="NYD71650.1"/>
    <property type="molecule type" value="Genomic_DNA"/>
</dbReference>
<feature type="binding site" evidence="5">
    <location>
        <begin position="138"/>
        <end position="142"/>
    </location>
    <ligand>
        <name>S-adenosyl-L-methionine</name>
        <dbReference type="ChEBI" id="CHEBI:59789"/>
    </ligand>
</feature>
<feature type="domain" description="Methyltransferase small" evidence="6">
    <location>
        <begin position="133"/>
        <end position="209"/>
    </location>
</feature>
<evidence type="ECO:0000256" key="2">
    <source>
        <dbReference type="ARBA" id="ARBA00022679"/>
    </source>
</evidence>
<dbReference type="InterPro" id="IPR040758">
    <property type="entry name" value="PrmC_N"/>
</dbReference>
<feature type="domain" description="Release factor glutamine methyltransferase N-terminal" evidence="7">
    <location>
        <begin position="20"/>
        <end position="88"/>
    </location>
</feature>
<dbReference type="InterPro" id="IPR004556">
    <property type="entry name" value="HemK-like"/>
</dbReference>
<dbReference type="NCBIfam" id="TIGR03534">
    <property type="entry name" value="RF_mod_PrmC"/>
    <property type="match status" value="1"/>
</dbReference>
<protein>
    <recommendedName>
        <fullName evidence="5">Release factor glutamine methyltransferase</fullName>
        <shortName evidence="5">RF MTase</shortName>
        <ecNumber evidence="5">2.1.1.297</ecNumber>
    </recommendedName>
    <alternativeName>
        <fullName evidence="5">N5-glutamine methyltransferase PrmC</fullName>
    </alternativeName>
    <alternativeName>
        <fullName evidence="5">Protein-(glutamine-N5) MTase PrmC</fullName>
    </alternativeName>
    <alternativeName>
        <fullName evidence="5">Protein-glutamine N-methyltransferase PrmC</fullName>
    </alternativeName>
</protein>
<dbReference type="HAMAP" id="MF_02126">
    <property type="entry name" value="RF_methyltr_PrmC"/>
    <property type="match status" value="1"/>
</dbReference>
<evidence type="ECO:0000256" key="3">
    <source>
        <dbReference type="ARBA" id="ARBA00022691"/>
    </source>
</evidence>
<keyword evidence="9" id="KW-1185">Reference proteome</keyword>
<dbReference type="InterPro" id="IPR007848">
    <property type="entry name" value="Small_mtfrase_dom"/>
</dbReference>
<dbReference type="EC" id="2.1.1.297" evidence="5"/>
<dbReference type="InterPro" id="IPR002052">
    <property type="entry name" value="DNA_methylase_N6_adenine_CS"/>
</dbReference>
<feature type="binding site" evidence="5">
    <location>
        <position position="206"/>
    </location>
    <ligand>
        <name>S-adenosyl-L-methionine</name>
        <dbReference type="ChEBI" id="CHEBI:59789"/>
    </ligand>
</feature>
<dbReference type="PANTHER" id="PTHR18895:SF74">
    <property type="entry name" value="MTRF1L RELEASE FACTOR GLUTAMINE METHYLTRANSFERASE"/>
    <property type="match status" value="1"/>
</dbReference>
<evidence type="ECO:0000256" key="1">
    <source>
        <dbReference type="ARBA" id="ARBA00022603"/>
    </source>
</evidence>
<comment type="function">
    <text evidence="5">Methylates the class 1 translation termination release factors RF1/PrfA and RF2/PrfB on the glutamine residue of the universally conserved GGQ motif.</text>
</comment>
<organism evidence="8 9">
    <name type="scientific">Herbiconiux flava</name>
    <dbReference type="NCBI Taxonomy" id="881268"/>
    <lineage>
        <taxon>Bacteria</taxon>
        <taxon>Bacillati</taxon>
        <taxon>Actinomycetota</taxon>
        <taxon>Actinomycetes</taxon>
        <taxon>Micrococcales</taxon>
        <taxon>Microbacteriaceae</taxon>
        <taxon>Herbiconiux</taxon>
    </lineage>
</organism>
<feature type="binding site" evidence="5">
    <location>
        <begin position="206"/>
        <end position="209"/>
    </location>
    <ligand>
        <name>substrate</name>
    </ligand>
</feature>
<dbReference type="GO" id="GO:0032259">
    <property type="term" value="P:methylation"/>
    <property type="evidence" value="ECO:0007669"/>
    <property type="project" value="UniProtKB-KW"/>
</dbReference>
<comment type="caution">
    <text evidence="8">The sequence shown here is derived from an EMBL/GenBank/DDBJ whole genome shotgun (WGS) entry which is preliminary data.</text>
</comment>
<proteinExistence type="inferred from homology"/>
<dbReference type="Pfam" id="PF05175">
    <property type="entry name" value="MTS"/>
    <property type="match status" value="1"/>
</dbReference>
<dbReference type="PROSITE" id="PS00092">
    <property type="entry name" value="N6_MTASE"/>
    <property type="match status" value="1"/>
</dbReference>
<dbReference type="Gene3D" id="1.10.8.10">
    <property type="entry name" value="DNA helicase RuvA subunit, C-terminal domain"/>
    <property type="match status" value="1"/>
</dbReference>
<dbReference type="GO" id="GO:0003676">
    <property type="term" value="F:nucleic acid binding"/>
    <property type="evidence" value="ECO:0007669"/>
    <property type="project" value="InterPro"/>
</dbReference>
<dbReference type="Pfam" id="PF17827">
    <property type="entry name" value="PrmC_N"/>
    <property type="match status" value="1"/>
</dbReference>
<dbReference type="InterPro" id="IPR050320">
    <property type="entry name" value="N5-glutamine_MTase"/>
</dbReference>